<reference evidence="1" key="2">
    <citation type="journal article" date="2015" name="Fish Shellfish Immunol.">
        <title>Early steps in the European eel (Anguilla anguilla)-Vibrio vulnificus interaction in the gills: Role of the RtxA13 toxin.</title>
        <authorList>
            <person name="Callol A."/>
            <person name="Pajuelo D."/>
            <person name="Ebbesson L."/>
            <person name="Teles M."/>
            <person name="MacKenzie S."/>
            <person name="Amaro C."/>
        </authorList>
    </citation>
    <scope>NUCLEOTIDE SEQUENCE</scope>
</reference>
<name>A0A0E9X924_ANGAN</name>
<protein>
    <submittedName>
        <fullName evidence="1">Uncharacterized protein</fullName>
    </submittedName>
</protein>
<dbReference type="EMBL" id="GBXM01009458">
    <property type="protein sequence ID" value="JAH99119.1"/>
    <property type="molecule type" value="Transcribed_RNA"/>
</dbReference>
<accession>A0A0E9X924</accession>
<dbReference type="AlphaFoldDB" id="A0A0E9X924"/>
<evidence type="ECO:0000313" key="1">
    <source>
        <dbReference type="EMBL" id="JAH99119.1"/>
    </source>
</evidence>
<organism evidence="1">
    <name type="scientific">Anguilla anguilla</name>
    <name type="common">European freshwater eel</name>
    <name type="synonym">Muraena anguilla</name>
    <dbReference type="NCBI Taxonomy" id="7936"/>
    <lineage>
        <taxon>Eukaryota</taxon>
        <taxon>Metazoa</taxon>
        <taxon>Chordata</taxon>
        <taxon>Craniata</taxon>
        <taxon>Vertebrata</taxon>
        <taxon>Euteleostomi</taxon>
        <taxon>Actinopterygii</taxon>
        <taxon>Neopterygii</taxon>
        <taxon>Teleostei</taxon>
        <taxon>Anguilliformes</taxon>
        <taxon>Anguillidae</taxon>
        <taxon>Anguilla</taxon>
    </lineage>
</organism>
<sequence>MPEVWWKNKVFIFKQFSENTFPMAQRNESCDHRLLPPMRFSRVYKIKDDFPISATKTDFIWSSHNHFSKNPKLSTWKTHSVRRLQKSADRRW</sequence>
<reference evidence="1" key="1">
    <citation type="submission" date="2014-11" db="EMBL/GenBank/DDBJ databases">
        <authorList>
            <person name="Amaro Gonzalez C."/>
        </authorList>
    </citation>
    <scope>NUCLEOTIDE SEQUENCE</scope>
</reference>
<proteinExistence type="predicted"/>